<feature type="region of interest" description="Disordered" evidence="1">
    <location>
        <begin position="174"/>
        <end position="568"/>
    </location>
</feature>
<feature type="compositionally biased region" description="Low complexity" evidence="1">
    <location>
        <begin position="404"/>
        <end position="418"/>
    </location>
</feature>
<feature type="compositionally biased region" description="Basic and acidic residues" evidence="1">
    <location>
        <begin position="539"/>
        <end position="554"/>
    </location>
</feature>
<feature type="non-terminal residue" evidence="2">
    <location>
        <position position="1"/>
    </location>
</feature>
<feature type="compositionally biased region" description="Polar residues" evidence="1">
    <location>
        <begin position="431"/>
        <end position="450"/>
    </location>
</feature>
<name>A0AAV2PLZ6_MEGNR</name>
<comment type="caution">
    <text evidence="2">The sequence shown here is derived from an EMBL/GenBank/DDBJ whole genome shotgun (WGS) entry which is preliminary data.</text>
</comment>
<feature type="compositionally biased region" description="Pro residues" evidence="1">
    <location>
        <begin position="322"/>
        <end position="333"/>
    </location>
</feature>
<feature type="non-terminal residue" evidence="2">
    <location>
        <position position="699"/>
    </location>
</feature>
<feature type="compositionally biased region" description="Pro residues" evidence="1">
    <location>
        <begin position="278"/>
        <end position="291"/>
    </location>
</feature>
<feature type="region of interest" description="Disordered" evidence="1">
    <location>
        <begin position="582"/>
        <end position="699"/>
    </location>
</feature>
<feature type="compositionally biased region" description="Low complexity" evidence="1">
    <location>
        <begin position="582"/>
        <end position="599"/>
    </location>
</feature>
<dbReference type="AlphaFoldDB" id="A0AAV2PLZ6"/>
<protein>
    <submittedName>
        <fullName evidence="2">Uncharacterized protein</fullName>
    </submittedName>
</protein>
<accession>A0AAV2PLZ6</accession>
<feature type="compositionally biased region" description="Polar residues" evidence="1">
    <location>
        <begin position="499"/>
        <end position="511"/>
    </location>
</feature>
<reference evidence="2 3" key="1">
    <citation type="submission" date="2024-05" db="EMBL/GenBank/DDBJ databases">
        <authorList>
            <person name="Wallberg A."/>
        </authorList>
    </citation>
    <scope>NUCLEOTIDE SEQUENCE [LARGE SCALE GENOMIC DNA]</scope>
</reference>
<dbReference type="EMBL" id="CAXKWB010000315">
    <property type="protein sequence ID" value="CAL4060283.1"/>
    <property type="molecule type" value="Genomic_DNA"/>
</dbReference>
<feature type="compositionally biased region" description="Pro residues" evidence="1">
    <location>
        <begin position="452"/>
        <end position="466"/>
    </location>
</feature>
<feature type="compositionally biased region" description="Low complexity" evidence="1">
    <location>
        <begin position="312"/>
        <end position="321"/>
    </location>
</feature>
<evidence type="ECO:0000313" key="2">
    <source>
        <dbReference type="EMBL" id="CAL4060283.1"/>
    </source>
</evidence>
<gene>
    <name evidence="2" type="ORF">MNOR_LOCUS1211</name>
</gene>
<feature type="compositionally biased region" description="Basic and acidic residues" evidence="1">
    <location>
        <begin position="91"/>
        <end position="104"/>
    </location>
</feature>
<feature type="compositionally biased region" description="Polar residues" evidence="1">
    <location>
        <begin position="368"/>
        <end position="382"/>
    </location>
</feature>
<feature type="compositionally biased region" description="Basic and acidic residues" evidence="1">
    <location>
        <begin position="193"/>
        <end position="219"/>
    </location>
</feature>
<feature type="compositionally biased region" description="Polar residues" evidence="1">
    <location>
        <begin position="641"/>
        <end position="653"/>
    </location>
</feature>
<proteinExistence type="predicted"/>
<sequence>QEVGQHLIGGSSDLRALTEARTARGLQVATPQRRLVHESAKKWGTVDTEDVHETSRVQDGHVVTETERTTQHEEYDNVSEPDSGSSLSDGSIHEEKRETSHNIVHTKDEDLVEYYAVPKGATLAQGVKLGEGMHVVSEDFHENREGDPLDSLSERRQRLRGGGPKRIGAAISATAPQRTDALTSQPLDYQQEEETRKSETNRWLEHHFGSESGRSRGSSEELQDTHPPAITDGGNLITIRMSPRPATPPDEDEVDNVAPTSKTHLRSWNSNTNLRSSPAPPPAPAPPPPGSLRPKHSNSWAPQTIADKGSLIRGTPRGTPRATPPPPLTPPEEPITENMISQAKARLRSTGRILTDDTDTTPPYSPREFSSSPRRYSVQPDNIQVLPSVFTPVTSPPLSPISPPDGSSSSPHPSLDDPVYSSRFGSGVPSALTSRLYSTPNKGPRNTQQSPPDSPPPPLPCTPPPYHLSNSNNNSSSSVGRSQSFNVSTRPFINNNNNRFNSGVTTPTRASQARMKEARSVEALDALDSSSGSRRVKHWPRERTPSPAENKSREPSPPPRNKSNNIRNHPLAATSFNTHRNVVNSYNNNNSSYQNVSFNKYNGHSSTKYKSNNDLYSPQQHYNTAPNRSDRKKRTSKEESNTFNTIARETTSATQTTPVPPPRTKRRNKTPSDKPSYSSSIEKPKTTYYFGQESASTNA</sequence>
<feature type="compositionally biased region" description="Low complexity" evidence="1">
    <location>
        <begin position="469"/>
        <end position="498"/>
    </location>
</feature>
<evidence type="ECO:0000313" key="3">
    <source>
        <dbReference type="Proteomes" id="UP001497623"/>
    </source>
</evidence>
<keyword evidence="3" id="KW-1185">Reference proteome</keyword>
<evidence type="ECO:0000256" key="1">
    <source>
        <dbReference type="SAM" id="MobiDB-lite"/>
    </source>
</evidence>
<feature type="compositionally biased region" description="Polar residues" evidence="1">
    <location>
        <begin position="174"/>
        <end position="188"/>
    </location>
</feature>
<feature type="compositionally biased region" description="Pro residues" evidence="1">
    <location>
        <begin position="394"/>
        <end position="403"/>
    </location>
</feature>
<feature type="compositionally biased region" description="Basic and acidic residues" evidence="1">
    <location>
        <begin position="64"/>
        <end position="75"/>
    </location>
</feature>
<feature type="compositionally biased region" description="Polar residues" evidence="1">
    <location>
        <begin position="80"/>
        <end position="89"/>
    </location>
</feature>
<feature type="region of interest" description="Disordered" evidence="1">
    <location>
        <begin position="64"/>
        <end position="104"/>
    </location>
</feature>
<organism evidence="2 3">
    <name type="scientific">Meganyctiphanes norvegica</name>
    <name type="common">Northern krill</name>
    <name type="synonym">Thysanopoda norvegica</name>
    <dbReference type="NCBI Taxonomy" id="48144"/>
    <lineage>
        <taxon>Eukaryota</taxon>
        <taxon>Metazoa</taxon>
        <taxon>Ecdysozoa</taxon>
        <taxon>Arthropoda</taxon>
        <taxon>Crustacea</taxon>
        <taxon>Multicrustacea</taxon>
        <taxon>Malacostraca</taxon>
        <taxon>Eumalacostraca</taxon>
        <taxon>Eucarida</taxon>
        <taxon>Euphausiacea</taxon>
        <taxon>Euphausiidae</taxon>
        <taxon>Meganyctiphanes</taxon>
    </lineage>
</organism>
<feature type="compositionally biased region" description="Polar residues" evidence="1">
    <location>
        <begin position="600"/>
        <end position="627"/>
    </location>
</feature>
<feature type="compositionally biased region" description="Polar residues" evidence="1">
    <location>
        <begin position="258"/>
        <end position="276"/>
    </location>
</feature>
<dbReference type="Proteomes" id="UP001497623">
    <property type="component" value="Unassembled WGS sequence"/>
</dbReference>